<dbReference type="NCBIfam" id="TIGR02968">
    <property type="entry name" value="succ_dehyd_anc"/>
    <property type="match status" value="1"/>
</dbReference>
<comment type="pathway">
    <text evidence="4">Carbohydrate metabolism; tricarboxylic acid cycle.</text>
</comment>
<evidence type="ECO:0000256" key="6">
    <source>
        <dbReference type="ARBA" id="ARBA00019425"/>
    </source>
</evidence>
<evidence type="ECO:0000256" key="15">
    <source>
        <dbReference type="ARBA" id="ARBA00023136"/>
    </source>
</evidence>
<evidence type="ECO:0000256" key="8">
    <source>
        <dbReference type="ARBA" id="ARBA00022532"/>
    </source>
</evidence>
<keyword evidence="11" id="KW-0479">Metal-binding</keyword>
<dbReference type="SUPFAM" id="SSF81343">
    <property type="entry name" value="Fumarate reductase respiratory complex transmembrane subunits"/>
    <property type="match status" value="1"/>
</dbReference>
<evidence type="ECO:0000256" key="2">
    <source>
        <dbReference type="ARBA" id="ARBA00004050"/>
    </source>
</evidence>
<evidence type="ECO:0000256" key="10">
    <source>
        <dbReference type="ARBA" id="ARBA00022692"/>
    </source>
</evidence>
<dbReference type="GO" id="GO:0020037">
    <property type="term" value="F:heme binding"/>
    <property type="evidence" value="ECO:0007669"/>
    <property type="project" value="InterPro"/>
</dbReference>
<keyword evidence="12" id="KW-0249">Electron transport</keyword>
<dbReference type="EMBL" id="CP009122">
    <property type="protein sequence ID" value="AJA10352.1"/>
    <property type="molecule type" value="Genomic_DNA"/>
</dbReference>
<comment type="subunit">
    <text evidence="5">Part of an enzyme complex containing four subunits: a flavoprotein, an iron-sulfur protein, plus two membrane-anchoring proteins, SdhC and SdhD.</text>
</comment>
<dbReference type="Gene3D" id="1.20.1300.10">
    <property type="entry name" value="Fumarate reductase/succinate dehydrogenase, transmembrane subunit"/>
    <property type="match status" value="1"/>
</dbReference>
<evidence type="ECO:0000256" key="5">
    <source>
        <dbReference type="ARBA" id="ARBA00011558"/>
    </source>
</evidence>
<dbReference type="CDD" id="cd03495">
    <property type="entry name" value="SQR_TypeC_SdhD_like"/>
    <property type="match status" value="1"/>
</dbReference>
<keyword evidence="8" id="KW-0816">Tricarboxylic acid cycle</keyword>
<dbReference type="GO" id="GO:0006099">
    <property type="term" value="P:tricarboxylic acid cycle"/>
    <property type="evidence" value="ECO:0007669"/>
    <property type="project" value="UniProtKB-UniPathway"/>
</dbReference>
<gene>
    <name evidence="17" type="ORF">SKP52_17405</name>
</gene>
<comment type="cofactor">
    <cofactor evidence="1">
        <name>heme</name>
        <dbReference type="ChEBI" id="CHEBI:30413"/>
    </cofactor>
</comment>
<name>A0A0A7PQW7_9SPHN</name>
<organism evidence="17 18">
    <name type="scientific">Sphingopyxis fribergensis</name>
    <dbReference type="NCBI Taxonomy" id="1515612"/>
    <lineage>
        <taxon>Bacteria</taxon>
        <taxon>Pseudomonadati</taxon>
        <taxon>Pseudomonadota</taxon>
        <taxon>Alphaproteobacteria</taxon>
        <taxon>Sphingomonadales</taxon>
        <taxon>Sphingomonadaceae</taxon>
        <taxon>Sphingopyxis</taxon>
    </lineage>
</organism>
<dbReference type="STRING" id="1515612.SKP52_17405"/>
<keyword evidence="14" id="KW-0408">Iron</keyword>
<keyword evidence="13 16" id="KW-1133">Transmembrane helix</keyword>
<reference evidence="17 18" key="1">
    <citation type="journal article" date="2015" name="Int. J. Syst. Evol. Microbiol.">
        <title>Description of Sphingopyxis fribergensis sp. nov. - a soil bacterium with the ability to degrade styrene and phenylacetic acid.</title>
        <authorList>
            <person name="Oelschlagel M."/>
            <person name="Ruckert C."/>
            <person name="Kalinowski J."/>
            <person name="Schmidt G."/>
            <person name="Schlomann M."/>
            <person name="Tischler D."/>
        </authorList>
    </citation>
    <scope>NUCLEOTIDE SEQUENCE [LARGE SCALE GENOMIC DNA]</scope>
    <source>
        <strain evidence="17 18">Kp5.2</strain>
    </source>
</reference>
<dbReference type="HOGENOM" id="CLU_151315_0_0_5"/>
<evidence type="ECO:0000256" key="11">
    <source>
        <dbReference type="ARBA" id="ARBA00022723"/>
    </source>
</evidence>
<dbReference type="UniPathway" id="UPA00223"/>
<dbReference type="InterPro" id="IPR014312">
    <property type="entry name" value="Succ_DH_anchor"/>
</dbReference>
<dbReference type="Proteomes" id="UP000030907">
    <property type="component" value="Chromosome"/>
</dbReference>
<evidence type="ECO:0000256" key="14">
    <source>
        <dbReference type="ARBA" id="ARBA00023004"/>
    </source>
</evidence>
<evidence type="ECO:0000256" key="7">
    <source>
        <dbReference type="ARBA" id="ARBA00022448"/>
    </source>
</evidence>
<dbReference type="GO" id="GO:0016020">
    <property type="term" value="C:membrane"/>
    <property type="evidence" value="ECO:0007669"/>
    <property type="project" value="UniProtKB-SubCell"/>
</dbReference>
<dbReference type="InterPro" id="IPR034804">
    <property type="entry name" value="SQR/QFR_C/D"/>
</dbReference>
<evidence type="ECO:0000256" key="4">
    <source>
        <dbReference type="ARBA" id="ARBA00005163"/>
    </source>
</evidence>
<keyword evidence="18" id="KW-1185">Reference proteome</keyword>
<evidence type="ECO:0000313" key="17">
    <source>
        <dbReference type="EMBL" id="AJA10352.1"/>
    </source>
</evidence>
<keyword evidence="7" id="KW-0813">Transport</keyword>
<keyword evidence="10 16" id="KW-0812">Transmembrane</keyword>
<feature type="transmembrane region" description="Helical" evidence="16">
    <location>
        <begin position="55"/>
        <end position="77"/>
    </location>
</feature>
<evidence type="ECO:0000256" key="13">
    <source>
        <dbReference type="ARBA" id="ARBA00022989"/>
    </source>
</evidence>
<keyword evidence="15 16" id="KW-0472">Membrane</keyword>
<dbReference type="Pfam" id="PF01127">
    <property type="entry name" value="Sdh_cyt"/>
    <property type="match status" value="1"/>
</dbReference>
<sequence>MGNGTRLGRVRGLGSSHHGSHHWIQQRLTALGNILLVTWFVVSMFRLPLGDHAAVLRWASNPTVALALILMTANVFWHLRLGLQVMIEDYVHGEAAKLLSLVLLNFYAIGGAAYGIFAIIRIALAPATGLAPGGM</sequence>
<comment type="function">
    <text evidence="2">Membrane-anchoring subunit of succinate dehydrogenase (SDH).</text>
</comment>
<dbReference type="OrthoDB" id="9809280at2"/>
<evidence type="ECO:0000256" key="12">
    <source>
        <dbReference type="ARBA" id="ARBA00022982"/>
    </source>
</evidence>
<dbReference type="KEGG" id="sphk:SKP52_17405"/>
<feature type="transmembrane region" description="Helical" evidence="16">
    <location>
        <begin position="98"/>
        <end position="124"/>
    </location>
</feature>
<dbReference type="AlphaFoldDB" id="A0A0A7PQW7"/>
<evidence type="ECO:0000256" key="16">
    <source>
        <dbReference type="SAM" id="Phobius"/>
    </source>
</evidence>
<dbReference type="GO" id="GO:0046872">
    <property type="term" value="F:metal ion binding"/>
    <property type="evidence" value="ECO:0007669"/>
    <property type="project" value="UniProtKB-KW"/>
</dbReference>
<evidence type="ECO:0000256" key="1">
    <source>
        <dbReference type="ARBA" id="ARBA00001971"/>
    </source>
</evidence>
<dbReference type="InterPro" id="IPR000701">
    <property type="entry name" value="SuccDH_FuR_B_TM-su"/>
</dbReference>
<comment type="subcellular location">
    <subcellularLocation>
        <location evidence="3">Membrane</location>
        <topology evidence="3">Multi-pass membrane protein</topology>
    </subcellularLocation>
</comment>
<proteinExistence type="predicted"/>
<protein>
    <recommendedName>
        <fullName evidence="6">Succinate dehydrogenase hydrophobic membrane anchor subunit</fullName>
    </recommendedName>
</protein>
<evidence type="ECO:0000313" key="18">
    <source>
        <dbReference type="Proteomes" id="UP000030907"/>
    </source>
</evidence>
<feature type="transmembrane region" description="Helical" evidence="16">
    <location>
        <begin position="28"/>
        <end position="49"/>
    </location>
</feature>
<dbReference type="RefSeq" id="WP_039576770.1">
    <property type="nucleotide sequence ID" value="NZ_CP009122.1"/>
</dbReference>
<keyword evidence="9" id="KW-0349">Heme</keyword>
<evidence type="ECO:0000256" key="9">
    <source>
        <dbReference type="ARBA" id="ARBA00022617"/>
    </source>
</evidence>
<evidence type="ECO:0000256" key="3">
    <source>
        <dbReference type="ARBA" id="ARBA00004141"/>
    </source>
</evidence>
<accession>A0A0A7PQW7</accession>